<proteinExistence type="predicted"/>
<protein>
    <submittedName>
        <fullName evidence="1">Uncharacterized protein</fullName>
    </submittedName>
</protein>
<dbReference type="AlphaFoldDB" id="A0A8X7V366"/>
<organism evidence="1 2">
    <name type="scientific">Brassica carinata</name>
    <name type="common">Ethiopian mustard</name>
    <name type="synonym">Abyssinian cabbage</name>
    <dbReference type="NCBI Taxonomy" id="52824"/>
    <lineage>
        <taxon>Eukaryota</taxon>
        <taxon>Viridiplantae</taxon>
        <taxon>Streptophyta</taxon>
        <taxon>Embryophyta</taxon>
        <taxon>Tracheophyta</taxon>
        <taxon>Spermatophyta</taxon>
        <taxon>Magnoliopsida</taxon>
        <taxon>eudicotyledons</taxon>
        <taxon>Gunneridae</taxon>
        <taxon>Pentapetalae</taxon>
        <taxon>rosids</taxon>
        <taxon>malvids</taxon>
        <taxon>Brassicales</taxon>
        <taxon>Brassicaceae</taxon>
        <taxon>Brassiceae</taxon>
        <taxon>Brassica</taxon>
    </lineage>
</organism>
<gene>
    <name evidence="1" type="ORF">Bca52824_036894</name>
</gene>
<keyword evidence="2" id="KW-1185">Reference proteome</keyword>
<reference evidence="1 2" key="1">
    <citation type="submission" date="2020-02" db="EMBL/GenBank/DDBJ databases">
        <authorList>
            <person name="Ma Q."/>
            <person name="Huang Y."/>
            <person name="Song X."/>
            <person name="Pei D."/>
        </authorList>
    </citation>
    <scope>NUCLEOTIDE SEQUENCE [LARGE SCALE GENOMIC DNA]</scope>
    <source>
        <strain evidence="1">Sxm20200214</strain>
        <tissue evidence="1">Leaf</tissue>
    </source>
</reference>
<dbReference type="Proteomes" id="UP000886595">
    <property type="component" value="Unassembled WGS sequence"/>
</dbReference>
<comment type="caution">
    <text evidence="1">The sequence shown here is derived from an EMBL/GenBank/DDBJ whole genome shotgun (WGS) entry which is preliminary data.</text>
</comment>
<dbReference type="EMBL" id="JAAMPC010000008">
    <property type="protein sequence ID" value="KAG2300422.1"/>
    <property type="molecule type" value="Genomic_DNA"/>
</dbReference>
<evidence type="ECO:0000313" key="1">
    <source>
        <dbReference type="EMBL" id="KAG2300422.1"/>
    </source>
</evidence>
<sequence>MDASQSSHICTVVSQLVESTLCWEALSVLEALLQSCSPVQLYKAVAILRIPVTLRTGLMRKRLYLRLHPKPEEGLSSTQ</sequence>
<name>A0A8X7V366_BRACI</name>
<evidence type="ECO:0000313" key="2">
    <source>
        <dbReference type="Proteomes" id="UP000886595"/>
    </source>
</evidence>
<dbReference type="OrthoDB" id="6287725at2759"/>
<accession>A0A8X7V366</accession>